<organism evidence="3 4">
    <name type="scientific">Deinococcus detaillensis</name>
    <dbReference type="NCBI Taxonomy" id="2592048"/>
    <lineage>
        <taxon>Bacteria</taxon>
        <taxon>Thermotogati</taxon>
        <taxon>Deinococcota</taxon>
        <taxon>Deinococci</taxon>
        <taxon>Deinococcales</taxon>
        <taxon>Deinococcaceae</taxon>
        <taxon>Deinococcus</taxon>
    </lineage>
</organism>
<dbReference type="GO" id="GO:0016491">
    <property type="term" value="F:oxidoreductase activity"/>
    <property type="evidence" value="ECO:0007669"/>
    <property type="project" value="UniProtKB-KW"/>
</dbReference>
<dbReference type="EMBL" id="VKDB01000001">
    <property type="protein sequence ID" value="TSA87926.1"/>
    <property type="molecule type" value="Genomic_DNA"/>
</dbReference>
<keyword evidence="1" id="KW-0560">Oxidoreductase</keyword>
<dbReference type="InterPro" id="IPR006076">
    <property type="entry name" value="FAD-dep_OxRdtase"/>
</dbReference>
<dbReference type="PANTHER" id="PTHR43734">
    <property type="entry name" value="PHYTOENE DESATURASE"/>
    <property type="match status" value="1"/>
</dbReference>
<gene>
    <name evidence="3" type="ORF">FNU79_01390</name>
</gene>
<dbReference type="Pfam" id="PF01266">
    <property type="entry name" value="DAO"/>
    <property type="match status" value="1"/>
</dbReference>
<dbReference type="RefSeq" id="WP_143719121.1">
    <property type="nucleotide sequence ID" value="NZ_VKDB01000001.1"/>
</dbReference>
<dbReference type="SUPFAM" id="SSF51905">
    <property type="entry name" value="FAD/NAD(P)-binding domain"/>
    <property type="match status" value="1"/>
</dbReference>
<dbReference type="Gene3D" id="3.50.50.60">
    <property type="entry name" value="FAD/NAD(P)-binding domain"/>
    <property type="match status" value="2"/>
</dbReference>
<reference evidence="3 4" key="1">
    <citation type="submission" date="2019-07" db="EMBL/GenBank/DDBJ databases">
        <title>Deinococcus detaillus sp. nov., isolated from humus soil in Antarctica.</title>
        <authorList>
            <person name="Zhang K."/>
        </authorList>
    </citation>
    <scope>NUCLEOTIDE SEQUENCE [LARGE SCALE GENOMIC DNA]</scope>
    <source>
        <strain evidence="3 4">H1</strain>
    </source>
</reference>
<evidence type="ECO:0000313" key="4">
    <source>
        <dbReference type="Proteomes" id="UP000316092"/>
    </source>
</evidence>
<evidence type="ECO:0000256" key="1">
    <source>
        <dbReference type="ARBA" id="ARBA00023002"/>
    </source>
</evidence>
<keyword evidence="4" id="KW-1185">Reference proteome</keyword>
<dbReference type="OrthoDB" id="9814556at2"/>
<name>A0A553V673_9DEIO</name>
<proteinExistence type="predicted"/>
<accession>A0A553V673</accession>
<dbReference type="Proteomes" id="UP000316092">
    <property type="component" value="Unassembled WGS sequence"/>
</dbReference>
<dbReference type="PANTHER" id="PTHR43734:SF7">
    <property type="entry name" value="4,4'-DIAPONEUROSPORENE OXYGENASE"/>
    <property type="match status" value="1"/>
</dbReference>
<evidence type="ECO:0000313" key="3">
    <source>
        <dbReference type="EMBL" id="TSA87926.1"/>
    </source>
</evidence>
<dbReference type="InterPro" id="IPR036188">
    <property type="entry name" value="FAD/NAD-bd_sf"/>
</dbReference>
<sequence>MTRSRPPSTIVLGAGFAGLAAALRLARAGASVTVLDRLERPGGKAALGWTDFSSGPSVVTMPDIFRGLYQRLEWAQPLLTPARPTTTYHYAGKLSGRTFAPEALNVAGNLDSTLAQLSRSEASQYRRLLDVSRQMYQDAAPTFLFGPPPSRVQLARYALTKGRRAAPLKSLAQLVQSGPLLTPFWLRFATYLGANPYKAPAVLHNIAWVELGMGVWHLGEGPSGGLGALAARLGEEAEQLGVRFEYGVTVKHLLRSGRQIIGAHTDQGAYSAEQWVSAADHATTAKWLGLPPEKAPRGISGFALQLRLERDVGRAHHLFFPAEYRQEWRDIALGKLPSDPALYLHLDGQRAFLLINAPPNPNIVADPYTYGAALLDNLQARYAEKYGAALPVSSWLPLDPALYALTGMGGAIYGAAPHGLLGSLRPGWTYTAARNLVQVGGTVHPGGGVPLSLLSGWNGAGQVLGLPYDDLSGQVSGA</sequence>
<protein>
    <submittedName>
        <fullName evidence="3">NAD(P)/FAD-dependent oxidoreductase</fullName>
    </submittedName>
</protein>
<feature type="domain" description="FAD dependent oxidoreductase" evidence="2">
    <location>
        <begin position="10"/>
        <end position="314"/>
    </location>
</feature>
<dbReference type="AlphaFoldDB" id="A0A553V673"/>
<comment type="caution">
    <text evidence="3">The sequence shown here is derived from an EMBL/GenBank/DDBJ whole genome shotgun (WGS) entry which is preliminary data.</text>
</comment>
<evidence type="ECO:0000259" key="2">
    <source>
        <dbReference type="Pfam" id="PF01266"/>
    </source>
</evidence>